<feature type="domain" description="Trs120/TRAPPC9 N-terminal" evidence="1">
    <location>
        <begin position="203"/>
        <end position="267"/>
    </location>
</feature>
<evidence type="ECO:0000313" key="3">
    <source>
        <dbReference type="EMBL" id="KAF8819659.1"/>
    </source>
</evidence>
<dbReference type="PANTHER" id="PTHR21512:SF5">
    <property type="entry name" value="TRAFFICKING PROTEIN PARTICLE COMPLEX SUBUNIT 9"/>
    <property type="match status" value="1"/>
</dbReference>
<dbReference type="Pfam" id="PF26254">
    <property type="entry name" value="Ig_TRAPPC9-Trs120_1st"/>
    <property type="match status" value="1"/>
</dbReference>
<dbReference type="InterPro" id="IPR058563">
    <property type="entry name" value="Trs120_TRAPPC9_N"/>
</dbReference>
<name>A0ABQ7J6V9_9APIC</name>
<gene>
    <name evidence="3" type="ORF">IE077_000700</name>
</gene>
<dbReference type="Pfam" id="PF08626">
    <property type="entry name" value="TRAPPC9-Trs120"/>
    <property type="match status" value="1"/>
</dbReference>
<dbReference type="PANTHER" id="PTHR21512">
    <property type="entry name" value="TRAFFICKING PROTEIN PARTICLE COMPLEX SUBUNIT 9"/>
    <property type="match status" value="1"/>
</dbReference>
<keyword evidence="4" id="KW-1185">Reference proteome</keyword>
<reference evidence="3 4" key="1">
    <citation type="journal article" date="2020" name="bioRxiv">
        <title>Metabolic contributions of an alphaproteobacterial endosymbiont in the apicomplexan Cardiosporidium cionae.</title>
        <authorList>
            <person name="Hunter E.S."/>
            <person name="Paight C.J."/>
            <person name="Lane C.E."/>
        </authorList>
    </citation>
    <scope>NUCLEOTIDE SEQUENCE [LARGE SCALE GENOMIC DNA]</scope>
    <source>
        <strain evidence="3">ESH_2018</strain>
    </source>
</reference>
<proteinExistence type="predicted"/>
<evidence type="ECO:0000313" key="4">
    <source>
        <dbReference type="Proteomes" id="UP000823046"/>
    </source>
</evidence>
<dbReference type="InterPro" id="IPR058565">
    <property type="entry name" value="Ig_TRAPPC9_Trs120_1st"/>
</dbReference>
<organism evidence="3 4">
    <name type="scientific">Cardiosporidium cionae</name>
    <dbReference type="NCBI Taxonomy" id="476202"/>
    <lineage>
        <taxon>Eukaryota</taxon>
        <taxon>Sar</taxon>
        <taxon>Alveolata</taxon>
        <taxon>Apicomplexa</taxon>
        <taxon>Aconoidasida</taxon>
        <taxon>Nephromycida</taxon>
        <taxon>Cardiosporidium</taxon>
    </lineage>
</organism>
<comment type="caution">
    <text evidence="3">The sequence shown here is derived from an EMBL/GenBank/DDBJ whole genome shotgun (WGS) entry which is preliminary data.</text>
</comment>
<dbReference type="Proteomes" id="UP000823046">
    <property type="component" value="Unassembled WGS sequence"/>
</dbReference>
<protein>
    <submittedName>
        <fullName evidence="3">Uncharacterized protein</fullName>
    </submittedName>
</protein>
<dbReference type="InterPro" id="IPR013935">
    <property type="entry name" value="Trs120_TRAPPC9"/>
</dbReference>
<sequence>MADKLSISALPISSTDPLLANFTNSSYWESGSISFHFVSPQYPTKSAWEDMYTYQQVYGSIAIHCPEDDIVDSRENPASREEIDGNVKKFTVVESSSTAEVIAAQRLLEDYEEFSQVFLSSYPHLLNQKCFCFRSVDMDVIPKQESKTFMFFDGEDESNSWWLHLQFAMKDFAALLIRHLVGLQQQPNDLYKPPITTFDVERDQGNPSERSHSNLHGRLTKLKADILVLGGNSLDAISAYSAAIEAARLANDWEWKAVSLEGQAAAVLQFILQEDESYVAGTQTANALPSQIEALLRNAPARSSSLFSTSQINEQSNKQGVGVGVSTNAATAFLFSYENQKQALLELIVSKLRECLGIFSQIRGAGELYVYCALRYCKYLLKYFGESICRNALPELLDVIRELELKEQIKFYYYLAGVYGGIGSFRKFAYHLYQASILYEEAKLWESSHYLALLVSPWYHLEFLEPPPCSMLHPAFYPVENGEFYSLFVNWIESVNPNRLSAISPSISNDEVYSNNDLSYLENKFVYSNLNFIKSFRMLYHALCGKWSILPLRWIEIASQISNTAKLNLRGMFERSSSSSLKFLVGHARKNQYCTTPSPIRWATLQQTILDLLRRSSMQMNDYVKIAWYSLASLLILHRLMDVRTQTALVKEFKGACEQLENMIFLPINLTIYPQKKLNGKADTAAICTVDSNTENIHYTHLGGICHNSCPMIPLVWSLSVATQADRNNQYSLHRIHHAARIDDKSNEVNPKSTTGRGDGVWMYNPFKRQETREVEVKPAMLWGKEETYGVFVEFFNPLNVDIELRDVSLMSSGAEVEMQPLNFLLPPARATTIRLNATPKAEGKIYFTGIILTWYKFRSCQLFLHDSSALLSLVNLQIPSSDKLSDDLITTMLRHSSVLCVEVTSHVPLASIGMEILKEGAEQWNVSCSTSTFESSHVGAANISSLTGDTTGCVETSSSFAATSLLNPLFAGEELMRALSVYNCSKYEIGYFDVRLCRGDTKEQIQDLTLQAHISVLMDEESVKAHFTNDMIAYNGISAIRSAGFCLKPYHKINIPVKIFAALDLPSLLFQVHYGTSRDATSFREVFIPFPFSICQGIGLKEPKINVFPIIDFNFVAVFQLLKDCGHFSHRFLTELSRFSIDNDTALTSFQFWVSPSKKEMREQLVEYFSKGNYSGGLVHQCDHSDCLACLDLMNGTSVPITCMMKGNPSSQCVVPASNGRYRWAFTHPRQPFDEGAGNKECKALLSQYYSFSWKTPSGQKGSFKLLMGTPSESESLLGVSSIRNVALPRINFSVNLLLDGINLNSFYPPLTGLNKAINSNLQYKVPLHSAVMMRVSVKSTIGEMLGPYTVFIVPFSYNSLTIPEHVAFAGSFEHFVDYSSISPQNGTGNCNSLTEDASVQKIR</sequence>
<feature type="non-terminal residue" evidence="3">
    <location>
        <position position="1405"/>
    </location>
</feature>
<dbReference type="EMBL" id="JADAQX010000651">
    <property type="protein sequence ID" value="KAF8819659.1"/>
    <property type="molecule type" value="Genomic_DNA"/>
</dbReference>
<evidence type="ECO:0000259" key="2">
    <source>
        <dbReference type="Pfam" id="PF26254"/>
    </source>
</evidence>
<accession>A0ABQ7J6V9</accession>
<feature type="domain" description="Trs120/TRAPPC9 first Ig-like" evidence="2">
    <location>
        <begin position="762"/>
        <end position="860"/>
    </location>
</feature>
<evidence type="ECO:0000259" key="1">
    <source>
        <dbReference type="Pfam" id="PF08626"/>
    </source>
</evidence>